<name>A0A817WR55_9BILA</name>
<sequence>MNRSNVHLLDLPNEMLFGIVKKLDNVDVLYSLFGINNERIDSIAREEIFSNTLNFASTIGDITVLDSMLDRFCNYILPRIHYNVKCLIVEPTYMERILLATHYPKLTELKIFNFQRDSSLHYLTGYVSLLFNLDDSSLRHIFRQQIKKLDLINKDRERAVGSWEEYTKRVYAPILTCFENLKHLNVVERSIPVYPGLSLRYLPSSTFSSSTLTYLCINVITWTDCLCLLDGRLKQLSTLIVKIYRMDTDSSIDHNLNDLPNLKIFSLIHYGLIEEYDNKIVSLVRRMSYLEKLTLYLRVSCKRVFIDPIYLINEFSMDMQRLRSFNFYLSTYNDRNDLVRYLSNNHIEQNYITTVYHEVSNIVCFSVDTATYHVFTLPFEFTKLIFIGNIFPNIIFNYVIELWVHDVVPFKHEFFQRIAQAFPLLERFCLSDFSPTSFAANISSDNIQSHEIVEYPHLTSLDLTRVGNNDIDQFLNESKAHLPHLAELRIFYEGLRIVTNDFTREATRRNCANVTQLITGTQIVGSKDYHIYFPLL</sequence>
<reference evidence="2" key="1">
    <citation type="submission" date="2021-02" db="EMBL/GenBank/DDBJ databases">
        <authorList>
            <person name="Nowell W R."/>
        </authorList>
    </citation>
    <scope>NUCLEOTIDE SEQUENCE</scope>
</reference>
<proteinExistence type="predicted"/>
<dbReference type="EMBL" id="CAJOBO010002767">
    <property type="protein sequence ID" value="CAF4467211.1"/>
    <property type="molecule type" value="Genomic_DNA"/>
</dbReference>
<dbReference type="InterPro" id="IPR001810">
    <property type="entry name" value="F-box_dom"/>
</dbReference>
<dbReference type="InterPro" id="IPR032675">
    <property type="entry name" value="LRR_dom_sf"/>
</dbReference>
<evidence type="ECO:0000313" key="4">
    <source>
        <dbReference type="Proteomes" id="UP000663833"/>
    </source>
</evidence>
<evidence type="ECO:0000313" key="3">
    <source>
        <dbReference type="EMBL" id="CAF4467211.1"/>
    </source>
</evidence>
<protein>
    <recommendedName>
        <fullName evidence="1">F-box domain-containing protein</fullName>
    </recommendedName>
</protein>
<evidence type="ECO:0000313" key="2">
    <source>
        <dbReference type="EMBL" id="CAF3359249.1"/>
    </source>
</evidence>
<organism evidence="2 4">
    <name type="scientific">Rotaria socialis</name>
    <dbReference type="NCBI Taxonomy" id="392032"/>
    <lineage>
        <taxon>Eukaryota</taxon>
        <taxon>Metazoa</taxon>
        <taxon>Spiralia</taxon>
        <taxon>Gnathifera</taxon>
        <taxon>Rotifera</taxon>
        <taxon>Eurotatoria</taxon>
        <taxon>Bdelloidea</taxon>
        <taxon>Philodinida</taxon>
        <taxon>Philodinidae</taxon>
        <taxon>Rotaria</taxon>
    </lineage>
</organism>
<dbReference type="PROSITE" id="PS50181">
    <property type="entry name" value="FBOX"/>
    <property type="match status" value="1"/>
</dbReference>
<dbReference type="EMBL" id="CAJNYD010001683">
    <property type="protein sequence ID" value="CAF3359249.1"/>
    <property type="molecule type" value="Genomic_DNA"/>
</dbReference>
<dbReference type="AlphaFoldDB" id="A0A817WR55"/>
<dbReference type="Proteomes" id="UP000663833">
    <property type="component" value="Unassembled WGS sequence"/>
</dbReference>
<feature type="domain" description="F-box" evidence="1">
    <location>
        <begin position="5"/>
        <end position="52"/>
    </location>
</feature>
<accession>A0A817WR55</accession>
<dbReference type="SUPFAM" id="SSF52047">
    <property type="entry name" value="RNI-like"/>
    <property type="match status" value="1"/>
</dbReference>
<dbReference type="Gene3D" id="3.80.10.10">
    <property type="entry name" value="Ribonuclease Inhibitor"/>
    <property type="match status" value="1"/>
</dbReference>
<comment type="caution">
    <text evidence="2">The sequence shown here is derived from an EMBL/GenBank/DDBJ whole genome shotgun (WGS) entry which is preliminary data.</text>
</comment>
<evidence type="ECO:0000259" key="1">
    <source>
        <dbReference type="PROSITE" id="PS50181"/>
    </source>
</evidence>
<dbReference type="Proteomes" id="UP000663851">
    <property type="component" value="Unassembled WGS sequence"/>
</dbReference>
<gene>
    <name evidence="3" type="ORF">HFQ381_LOCUS25146</name>
    <name evidence="2" type="ORF">LUA448_LOCUS13792</name>
</gene>